<feature type="domain" description="SF3 helicase" evidence="4">
    <location>
        <begin position="176"/>
        <end position="332"/>
    </location>
</feature>
<evidence type="ECO:0000313" key="6">
    <source>
        <dbReference type="Proteomes" id="UP001549106"/>
    </source>
</evidence>
<dbReference type="PROSITE" id="PS51206">
    <property type="entry name" value="SF3_HELICASE_1"/>
    <property type="match status" value="1"/>
</dbReference>
<evidence type="ECO:0000256" key="2">
    <source>
        <dbReference type="ARBA" id="ARBA00022801"/>
    </source>
</evidence>
<dbReference type="Proteomes" id="UP001549106">
    <property type="component" value="Unassembled WGS sequence"/>
</dbReference>
<dbReference type="Pfam" id="PF19263">
    <property type="entry name" value="DUF5906"/>
    <property type="match status" value="1"/>
</dbReference>
<evidence type="ECO:0000313" key="5">
    <source>
        <dbReference type="EMBL" id="MET3752065.1"/>
    </source>
</evidence>
<dbReference type="PANTHER" id="PTHR35372:SF2">
    <property type="entry name" value="SF3 HELICASE DOMAIN-CONTAINING PROTEIN"/>
    <property type="match status" value="1"/>
</dbReference>
<organism evidence="5 6">
    <name type="scientific">Blautia caecimuris</name>
    <dbReference type="NCBI Taxonomy" id="1796615"/>
    <lineage>
        <taxon>Bacteria</taxon>
        <taxon>Bacillati</taxon>
        <taxon>Bacillota</taxon>
        <taxon>Clostridia</taxon>
        <taxon>Lachnospirales</taxon>
        <taxon>Lachnospiraceae</taxon>
        <taxon>Blautia</taxon>
    </lineage>
</organism>
<dbReference type="PANTHER" id="PTHR35372">
    <property type="entry name" value="ATP BINDING PROTEIN-RELATED"/>
    <property type="match status" value="1"/>
</dbReference>
<dbReference type="EMBL" id="JBEPMJ010000035">
    <property type="protein sequence ID" value="MET3752065.1"/>
    <property type="molecule type" value="Genomic_DNA"/>
</dbReference>
<dbReference type="NCBIfam" id="TIGR01613">
    <property type="entry name" value="primase_Cterm"/>
    <property type="match status" value="1"/>
</dbReference>
<sequence>MSNELRKNLPDDVVARLEALQKVEEVTEETQVEKNLPRMELPIWFDGKQINEILLYQTILQQHEIKCINGILYDIDRSIPNDEMEKEILDIIEHYWTSGISAKVMAILSGFKMYTRSDPLPIKEDRVHFKNGTYFVNQKFINQKEWTQNRLTVNYNKDTPKPEKWLTFLDGLLEADDIVCLQEFMGYCLIPSNRGQKMLLIIGKGGEGKSRIGRILKRIFGHNMNSGSLQKLETDKFARADQEGKLLYLDDDMKTEALPSTNVIKAIVTAEDEMDLEKKNKQSYQGLLVCRILAFGNGTLKSLFDRSQGFYRRQIILETKDVPPDRINDPYLADKMMEEVEGIVLWCIEGLERLIRNDYQFTISNKSQLLMDEMREDDDNILSFLESTGYIGLEKGTHATSKDLYVAYCRWCNDNLDVPVSERSFARRFKERSADYGMTYDKNISVGNGRFCRGFRGVHVKVRTKDVNY</sequence>
<evidence type="ECO:0000259" key="4">
    <source>
        <dbReference type="PROSITE" id="PS51206"/>
    </source>
</evidence>
<gene>
    <name evidence="5" type="ORF">ABID24_003327</name>
</gene>
<keyword evidence="1" id="KW-0547">Nucleotide-binding</keyword>
<dbReference type="SUPFAM" id="SSF52540">
    <property type="entry name" value="P-loop containing nucleoside triphosphate hydrolases"/>
    <property type="match status" value="1"/>
</dbReference>
<accession>A0ABV2M6I2</accession>
<dbReference type="InterPro" id="IPR014015">
    <property type="entry name" value="Helicase_SF3_DNA-vir"/>
</dbReference>
<name>A0ABV2M6I2_9FIRM</name>
<dbReference type="InterPro" id="IPR006500">
    <property type="entry name" value="Helicase_put_C_phage/plasmid"/>
</dbReference>
<comment type="caution">
    <text evidence="5">The sequence shown here is derived from an EMBL/GenBank/DDBJ whole genome shotgun (WGS) entry which is preliminary data.</text>
</comment>
<keyword evidence="6" id="KW-1185">Reference proteome</keyword>
<protein>
    <submittedName>
        <fullName evidence="5">DNA primase/helicase</fullName>
    </submittedName>
</protein>
<dbReference type="RefSeq" id="WP_257465473.1">
    <property type="nucleotide sequence ID" value="NZ_JANJZT010000034.1"/>
</dbReference>
<dbReference type="Gene3D" id="3.40.50.300">
    <property type="entry name" value="P-loop containing nucleotide triphosphate hydrolases"/>
    <property type="match status" value="1"/>
</dbReference>
<dbReference type="InterPro" id="IPR045455">
    <property type="entry name" value="NrS-1_pol-like_helicase"/>
</dbReference>
<keyword evidence="3" id="KW-0067">ATP-binding</keyword>
<dbReference type="InterPro" id="IPR027417">
    <property type="entry name" value="P-loop_NTPase"/>
</dbReference>
<evidence type="ECO:0000256" key="1">
    <source>
        <dbReference type="ARBA" id="ARBA00022741"/>
    </source>
</evidence>
<dbReference type="InterPro" id="IPR051620">
    <property type="entry name" value="ORF904-like_C"/>
</dbReference>
<proteinExistence type="predicted"/>
<reference evidence="5 6" key="1">
    <citation type="submission" date="2024-06" db="EMBL/GenBank/DDBJ databases">
        <title>Genomic Encyclopedia of Type Strains, Phase IV (KMG-IV): sequencing the most valuable type-strain genomes for metagenomic binning, comparative biology and taxonomic classification.</title>
        <authorList>
            <person name="Goeker M."/>
        </authorList>
    </citation>
    <scope>NUCLEOTIDE SEQUENCE [LARGE SCALE GENOMIC DNA]</scope>
    <source>
        <strain evidence="5 6">DSM 29492</strain>
    </source>
</reference>
<keyword evidence="2" id="KW-0378">Hydrolase</keyword>
<evidence type="ECO:0000256" key="3">
    <source>
        <dbReference type="ARBA" id="ARBA00022840"/>
    </source>
</evidence>